<evidence type="ECO:0000313" key="2">
    <source>
        <dbReference type="Proteomes" id="UP000017984"/>
    </source>
</evidence>
<dbReference type="STRING" id="1352936.M878_26895"/>
<dbReference type="PATRIC" id="fig|1352936.5.peg.5616"/>
<accession>V6K327</accession>
<keyword evidence="2" id="KW-1185">Reference proteome</keyword>
<organism evidence="1 2">
    <name type="scientific">Streptomyces roseochromogenus subsp. oscitans DS 12.976</name>
    <dbReference type="NCBI Taxonomy" id="1352936"/>
    <lineage>
        <taxon>Bacteria</taxon>
        <taxon>Bacillati</taxon>
        <taxon>Actinomycetota</taxon>
        <taxon>Actinomycetes</taxon>
        <taxon>Kitasatosporales</taxon>
        <taxon>Streptomycetaceae</taxon>
        <taxon>Streptomyces</taxon>
    </lineage>
</organism>
<dbReference type="Gene3D" id="3.40.1620.10">
    <property type="entry name" value="YefM-like domain"/>
    <property type="match status" value="1"/>
</dbReference>
<evidence type="ECO:0000313" key="1">
    <source>
        <dbReference type="EMBL" id="EST26600.1"/>
    </source>
</evidence>
<name>V6K327_STRRC</name>
<dbReference type="HOGENOM" id="CLU_186192_0_0_11"/>
<dbReference type="Proteomes" id="UP000017984">
    <property type="component" value="Chromosome"/>
</dbReference>
<reference evidence="1 2" key="1">
    <citation type="journal article" date="2014" name="Genome Announc.">
        <title>Draft Genome Sequence of Streptomyces roseochromogenes subsp. oscitans DS 12.976, Producer of the Aminocoumarin Antibiotic Clorobiocin.</title>
        <authorList>
            <person name="Ruckert C."/>
            <person name="Kalinowski J."/>
            <person name="Heide L."/>
            <person name="Apel A.K."/>
        </authorList>
    </citation>
    <scope>NUCLEOTIDE SEQUENCE [LARGE SCALE GENOMIC DNA]</scope>
    <source>
        <strain evidence="1 2">DS 12.976</strain>
    </source>
</reference>
<sequence length="91" mass="9970">MILRKHVVVTRIEISAAGSCLEELVRRVTGSCETIALTEHGRVAALLVSPRLVEDLEDSLAVADYQRRKAEGTLGPGIPHEEVRRMLGLLP</sequence>
<comment type="caution">
    <text evidence="1">The sequence shown here is derived from an EMBL/GenBank/DDBJ whole genome shotgun (WGS) entry which is preliminary data.</text>
</comment>
<dbReference type="EMBL" id="AWQX01000222">
    <property type="protein sequence ID" value="EST26600.1"/>
    <property type="molecule type" value="Genomic_DNA"/>
</dbReference>
<proteinExistence type="predicted"/>
<gene>
    <name evidence="1" type="ORF">M878_26895</name>
</gene>
<protein>
    <recommendedName>
        <fullName evidence="3">Antitoxin</fullName>
    </recommendedName>
</protein>
<evidence type="ECO:0008006" key="3">
    <source>
        <dbReference type="Google" id="ProtNLM"/>
    </source>
</evidence>
<dbReference type="AlphaFoldDB" id="V6K327"/>